<reference evidence="1" key="1">
    <citation type="journal article" date="2015" name="Proc. Natl. Acad. Sci. U.S.A.">
        <title>Networks of energetic and metabolic interactions define dynamics in microbial communities.</title>
        <authorList>
            <person name="Embree M."/>
            <person name="Liu J.K."/>
            <person name="Al-Bassam M.M."/>
            <person name="Zengler K."/>
        </authorList>
    </citation>
    <scope>NUCLEOTIDE SEQUENCE</scope>
</reference>
<dbReference type="PANTHER" id="PTHR40266">
    <property type="entry name" value="TOXIN HIGB-1"/>
    <property type="match status" value="1"/>
</dbReference>
<comment type="caution">
    <text evidence="1">The sequence shown here is derived from an EMBL/GenBank/DDBJ whole genome shotgun (WGS) entry which is preliminary data.</text>
</comment>
<evidence type="ECO:0000313" key="1">
    <source>
        <dbReference type="EMBL" id="KUG23643.1"/>
    </source>
</evidence>
<dbReference type="Gene3D" id="3.30.2310.20">
    <property type="entry name" value="RelE-like"/>
    <property type="match status" value="1"/>
</dbReference>
<dbReference type="Pfam" id="PF05015">
    <property type="entry name" value="HigB-like_toxin"/>
    <property type="match status" value="1"/>
</dbReference>
<accession>A0A0W8FRW3</accession>
<name>A0A0W8FRW3_9ZZZZ</name>
<dbReference type="PANTHER" id="PTHR40266:SF2">
    <property type="entry name" value="TOXIN HIGB-1"/>
    <property type="match status" value="1"/>
</dbReference>
<dbReference type="EMBL" id="LNQE01000893">
    <property type="protein sequence ID" value="KUG23643.1"/>
    <property type="molecule type" value="Genomic_DNA"/>
</dbReference>
<dbReference type="InterPro" id="IPR007711">
    <property type="entry name" value="HigB-1"/>
</dbReference>
<dbReference type="InterPro" id="IPR035093">
    <property type="entry name" value="RelE/ParE_toxin_dom_sf"/>
</dbReference>
<proteinExistence type="predicted"/>
<organism evidence="1">
    <name type="scientific">hydrocarbon metagenome</name>
    <dbReference type="NCBI Taxonomy" id="938273"/>
    <lineage>
        <taxon>unclassified sequences</taxon>
        <taxon>metagenomes</taxon>
        <taxon>ecological metagenomes</taxon>
    </lineage>
</organism>
<gene>
    <name evidence="1" type="ORF">ASZ90_006564</name>
</gene>
<sequence>MIKSFAHKGLRTLFEDGIKKGIQTKHTDKLLDILDHLDAANEIRDMRYPGSGLHPLLPKSESRWAVSVSGNWRITFKFKNGDAYDVNYEDYH</sequence>
<protein>
    <submittedName>
        <fullName evidence="1">Higb toxin protein</fullName>
    </submittedName>
</protein>
<dbReference type="AlphaFoldDB" id="A0A0W8FRW3"/>
<dbReference type="SUPFAM" id="SSF143011">
    <property type="entry name" value="RelE-like"/>
    <property type="match status" value="1"/>
</dbReference>